<evidence type="ECO:0000256" key="5">
    <source>
        <dbReference type="ARBA" id="ARBA00022723"/>
    </source>
</evidence>
<dbReference type="GO" id="GO:0005789">
    <property type="term" value="C:endoplasmic reticulum membrane"/>
    <property type="evidence" value="ECO:0007669"/>
    <property type="project" value="UniProtKB-SubCell"/>
</dbReference>
<dbReference type="PANTHER" id="PTHR19359">
    <property type="entry name" value="CYTOCHROME B5"/>
    <property type="match status" value="1"/>
</dbReference>
<dbReference type="GO" id="GO:0046872">
    <property type="term" value="F:metal ion binding"/>
    <property type="evidence" value="ECO:0007669"/>
    <property type="project" value="UniProtKB-UniRule"/>
</dbReference>
<evidence type="ECO:0000256" key="2">
    <source>
        <dbReference type="ARBA" id="ARBA00022448"/>
    </source>
</evidence>
<dbReference type="InterPro" id="IPR001199">
    <property type="entry name" value="Cyt_B5-like_heme/steroid-bd"/>
</dbReference>
<keyword evidence="2" id="KW-0813">Transport</keyword>
<keyword evidence="17" id="KW-1185">Reference proteome</keyword>
<feature type="compositionally biased region" description="Low complexity" evidence="14">
    <location>
        <begin position="94"/>
        <end position="108"/>
    </location>
</feature>
<evidence type="ECO:0000256" key="4">
    <source>
        <dbReference type="ARBA" id="ARBA00022692"/>
    </source>
</evidence>
<keyword evidence="6" id="KW-0256">Endoplasmic reticulum</keyword>
<keyword evidence="7" id="KW-0492">Microsome</keyword>
<accession>A0A292PPE2</accession>
<dbReference type="PROSITE" id="PS00191">
    <property type="entry name" value="CYTOCHROME_B5_1"/>
    <property type="match status" value="1"/>
</dbReference>
<evidence type="ECO:0000256" key="8">
    <source>
        <dbReference type="ARBA" id="ARBA00022982"/>
    </source>
</evidence>
<dbReference type="InterPro" id="IPR050668">
    <property type="entry name" value="Cytochrome_b5"/>
</dbReference>
<evidence type="ECO:0000256" key="9">
    <source>
        <dbReference type="ARBA" id="ARBA00023004"/>
    </source>
</evidence>
<keyword evidence="10" id="KW-0472">Membrane</keyword>
<dbReference type="InterPro" id="IPR036400">
    <property type="entry name" value="Cyt_B5-like_heme/steroid_sf"/>
</dbReference>
<evidence type="ECO:0000256" key="6">
    <source>
        <dbReference type="ARBA" id="ARBA00022824"/>
    </source>
</evidence>
<sequence>MSAEYTFVDVKEHQSKKDLWLVVHDMVYSCGDFVDEHPGGEEVLMDVAGQDATLAFEVLPLDVGHSDEAREILNGLLVGTLKRTGSDPKPPVTSPSSTSQTQSNDAGT</sequence>
<keyword evidence="3 13" id="KW-0349">Heme</keyword>
<dbReference type="GO" id="GO:0016126">
    <property type="term" value="P:sterol biosynthetic process"/>
    <property type="evidence" value="ECO:0007669"/>
    <property type="project" value="TreeGrafter"/>
</dbReference>
<dbReference type="SUPFAM" id="SSF55856">
    <property type="entry name" value="Cytochrome b5-like heme/steroid binding domain"/>
    <property type="match status" value="1"/>
</dbReference>
<evidence type="ECO:0000256" key="12">
    <source>
        <dbReference type="ARBA" id="ARBA00038168"/>
    </source>
</evidence>
<dbReference type="PANTHER" id="PTHR19359:SF150">
    <property type="entry name" value="CYTOCHROME B5"/>
    <property type="match status" value="1"/>
</dbReference>
<evidence type="ECO:0000313" key="16">
    <source>
        <dbReference type="EMBL" id="CUS08357.1"/>
    </source>
</evidence>
<evidence type="ECO:0000256" key="10">
    <source>
        <dbReference type="ARBA" id="ARBA00023136"/>
    </source>
</evidence>
<dbReference type="EMBL" id="LN891135">
    <property type="protein sequence ID" value="CUS08357.1"/>
    <property type="molecule type" value="Genomic_DNA"/>
</dbReference>
<feature type="domain" description="Cytochrome b5 heme-binding" evidence="15">
    <location>
        <begin position="2"/>
        <end position="82"/>
    </location>
</feature>
<dbReference type="Pfam" id="PF00173">
    <property type="entry name" value="Cyt-b5"/>
    <property type="match status" value="1"/>
</dbReference>
<organism evidence="16 17">
    <name type="scientific">Tuber aestivum</name>
    <name type="common">summer truffle</name>
    <dbReference type="NCBI Taxonomy" id="59557"/>
    <lineage>
        <taxon>Eukaryota</taxon>
        <taxon>Fungi</taxon>
        <taxon>Dikarya</taxon>
        <taxon>Ascomycota</taxon>
        <taxon>Pezizomycotina</taxon>
        <taxon>Pezizomycetes</taxon>
        <taxon>Pezizales</taxon>
        <taxon>Tuberaceae</taxon>
        <taxon>Tuber</taxon>
    </lineage>
</organism>
<gene>
    <name evidence="16" type="ORF">GSTUAT00007550001</name>
</gene>
<name>A0A292PPE2_9PEZI</name>
<reference evidence="16" key="1">
    <citation type="submission" date="2015-10" db="EMBL/GenBank/DDBJ databases">
        <authorList>
            <person name="Regsiter A."/>
            <person name="william w."/>
        </authorList>
    </citation>
    <scope>NUCLEOTIDE SEQUENCE</scope>
    <source>
        <strain evidence="16">Montdore</strain>
    </source>
</reference>
<protein>
    <recommendedName>
        <fullName evidence="15">Cytochrome b5 heme-binding domain-containing protein</fullName>
    </recommendedName>
</protein>
<evidence type="ECO:0000256" key="14">
    <source>
        <dbReference type="SAM" id="MobiDB-lite"/>
    </source>
</evidence>
<keyword evidence="5 13" id="KW-0479">Metal-binding</keyword>
<keyword evidence="9 13" id="KW-0408">Iron</keyword>
<evidence type="ECO:0000313" key="17">
    <source>
        <dbReference type="Proteomes" id="UP001412239"/>
    </source>
</evidence>
<dbReference type="InterPro" id="IPR018506">
    <property type="entry name" value="Cyt_B5_heme-BS"/>
</dbReference>
<evidence type="ECO:0000259" key="15">
    <source>
        <dbReference type="PROSITE" id="PS50255"/>
    </source>
</evidence>
<keyword evidence="4" id="KW-0812">Transmembrane</keyword>
<keyword evidence="8" id="KW-0249">Electron transport</keyword>
<dbReference type="Gene3D" id="3.10.120.10">
    <property type="entry name" value="Cytochrome b5-like heme/steroid binding domain"/>
    <property type="match status" value="1"/>
</dbReference>
<dbReference type="Proteomes" id="UP001412239">
    <property type="component" value="Unassembled WGS sequence"/>
</dbReference>
<evidence type="ECO:0000256" key="1">
    <source>
        <dbReference type="ARBA" id="ARBA00004131"/>
    </source>
</evidence>
<evidence type="ECO:0000256" key="7">
    <source>
        <dbReference type="ARBA" id="ARBA00022848"/>
    </source>
</evidence>
<comment type="similarity">
    <text evidence="12 13">Belongs to the cytochrome b5 family.</text>
</comment>
<dbReference type="PROSITE" id="PS50255">
    <property type="entry name" value="CYTOCHROME_B5_2"/>
    <property type="match status" value="1"/>
</dbReference>
<proteinExistence type="inferred from homology"/>
<evidence type="ECO:0000256" key="13">
    <source>
        <dbReference type="RuleBase" id="RU362121"/>
    </source>
</evidence>
<evidence type="ECO:0000256" key="3">
    <source>
        <dbReference type="ARBA" id="ARBA00022617"/>
    </source>
</evidence>
<evidence type="ECO:0000256" key="11">
    <source>
        <dbReference type="ARBA" id="ARBA00037877"/>
    </source>
</evidence>
<feature type="region of interest" description="Disordered" evidence="14">
    <location>
        <begin position="81"/>
        <end position="108"/>
    </location>
</feature>
<dbReference type="SMART" id="SM01117">
    <property type="entry name" value="Cyt-b5"/>
    <property type="match status" value="1"/>
</dbReference>
<dbReference type="AlphaFoldDB" id="A0A292PPE2"/>
<comment type="subcellular location">
    <subcellularLocation>
        <location evidence="1">Endoplasmic reticulum membrane</location>
        <topology evidence="1">Single-pass membrane protein</topology>
        <orientation evidence="1">Cytoplasmic side</orientation>
    </subcellularLocation>
    <subcellularLocation>
        <location evidence="11">Microsome membrane</location>
        <topology evidence="11">Single-pass membrane protein</topology>
        <orientation evidence="11">Cytoplasmic side</orientation>
    </subcellularLocation>
</comment>
<dbReference type="GO" id="GO:0020037">
    <property type="term" value="F:heme binding"/>
    <property type="evidence" value="ECO:0007669"/>
    <property type="project" value="UniProtKB-UniRule"/>
</dbReference>